<accession>A0ABN9YYH5</accession>
<evidence type="ECO:0000313" key="1">
    <source>
        <dbReference type="EMBL" id="CAK1244833.1"/>
    </source>
</evidence>
<proteinExistence type="predicted"/>
<dbReference type="EMBL" id="CAUZLR010000006">
    <property type="protein sequence ID" value="CAK1244833.1"/>
    <property type="molecule type" value="Genomic_DNA"/>
</dbReference>
<reference evidence="1 2" key="1">
    <citation type="submission" date="2023-10" db="EMBL/GenBank/DDBJ databases">
        <authorList>
            <person name="Botero Cardona J."/>
        </authorList>
    </citation>
    <scope>NUCLEOTIDE SEQUENCE [LARGE SCALE GENOMIC DNA]</scope>
    <source>
        <strain evidence="1 2">R-54839</strain>
    </source>
</reference>
<gene>
    <name evidence="1" type="ORF">R54839_PPFHFPJH_01067</name>
</gene>
<comment type="caution">
    <text evidence="1">The sequence shown here is derived from an EMBL/GenBank/DDBJ whole genome shotgun (WGS) entry which is preliminary data.</text>
</comment>
<keyword evidence="2" id="KW-1185">Reference proteome</keyword>
<dbReference type="RefSeq" id="WP_187753501.1">
    <property type="nucleotide sequence ID" value="NZ_CAUZLK010000002.1"/>
</dbReference>
<evidence type="ECO:0000313" key="2">
    <source>
        <dbReference type="Proteomes" id="UP001314261"/>
    </source>
</evidence>
<dbReference type="Proteomes" id="UP001314261">
    <property type="component" value="Unassembled WGS sequence"/>
</dbReference>
<sequence>MNKEEFEKRFQEIIVHCKTQQTSRSHVQDFKDDLSRLEGHVGEAMATTAFLENYLEHLLHDLFEEFVVKEKQNVAHEKVVERD</sequence>
<organism evidence="1 2">
    <name type="scientific">Fructobacillus fructosus</name>
    <dbReference type="NCBI Taxonomy" id="1631"/>
    <lineage>
        <taxon>Bacteria</taxon>
        <taxon>Bacillati</taxon>
        <taxon>Bacillota</taxon>
        <taxon>Bacilli</taxon>
        <taxon>Lactobacillales</taxon>
        <taxon>Lactobacillaceae</taxon>
        <taxon>Fructobacillus</taxon>
    </lineage>
</organism>
<protein>
    <submittedName>
        <fullName evidence="1">Uncharacterized protein</fullName>
    </submittedName>
</protein>
<name>A0ABN9YYH5_9LACO</name>